<dbReference type="Gene3D" id="1.10.10.10">
    <property type="entry name" value="Winged helix-like DNA-binding domain superfamily/Winged helix DNA-binding domain"/>
    <property type="match status" value="1"/>
</dbReference>
<dbReference type="PANTHER" id="PTHR44846:SF1">
    <property type="entry name" value="MANNOSYL-D-GLYCERATE TRANSPORT_METABOLISM SYSTEM REPRESSOR MNGR-RELATED"/>
    <property type="match status" value="1"/>
</dbReference>
<keyword evidence="1" id="KW-0805">Transcription regulation</keyword>
<reference evidence="5 6" key="1">
    <citation type="submission" date="2023-04" db="EMBL/GenBank/DDBJ databases">
        <title>Complete genome sequence of Alisedimentitalea scapharcae.</title>
        <authorList>
            <person name="Rong J.-C."/>
            <person name="Yi M.-L."/>
            <person name="Zhao Q."/>
        </authorList>
    </citation>
    <scope>NUCLEOTIDE SEQUENCE [LARGE SCALE GENOMIC DNA]</scope>
    <source>
        <strain evidence="5 6">KCTC 42119</strain>
    </source>
</reference>
<name>A0ABZ2XTL9_9RHOB</name>
<dbReference type="PRINTS" id="PR00035">
    <property type="entry name" value="HTHGNTR"/>
</dbReference>
<dbReference type="Pfam" id="PF07702">
    <property type="entry name" value="UTRA"/>
    <property type="match status" value="1"/>
</dbReference>
<dbReference type="CDD" id="cd07377">
    <property type="entry name" value="WHTH_GntR"/>
    <property type="match status" value="1"/>
</dbReference>
<dbReference type="InterPro" id="IPR011663">
    <property type="entry name" value="UTRA"/>
</dbReference>
<keyword evidence="3" id="KW-0804">Transcription</keyword>
<dbReference type="InterPro" id="IPR036390">
    <property type="entry name" value="WH_DNA-bd_sf"/>
</dbReference>
<dbReference type="Pfam" id="PF00392">
    <property type="entry name" value="GntR"/>
    <property type="match status" value="1"/>
</dbReference>
<keyword evidence="6" id="KW-1185">Reference proteome</keyword>
<dbReference type="InterPro" id="IPR000524">
    <property type="entry name" value="Tscrpt_reg_HTH_GntR"/>
</dbReference>
<dbReference type="SMART" id="SM00345">
    <property type="entry name" value="HTH_GNTR"/>
    <property type="match status" value="1"/>
</dbReference>
<organism evidence="5 6">
    <name type="scientific">Aliisedimentitalea scapharcae</name>
    <dbReference type="NCBI Taxonomy" id="1524259"/>
    <lineage>
        <taxon>Bacteria</taxon>
        <taxon>Pseudomonadati</taxon>
        <taxon>Pseudomonadota</taxon>
        <taxon>Alphaproteobacteria</taxon>
        <taxon>Rhodobacterales</taxon>
        <taxon>Roseobacteraceae</taxon>
        <taxon>Aliisedimentitalea</taxon>
    </lineage>
</organism>
<sequence>MTRIPVWKTITTTLDDDIANGHYRTGDKLPTEAALAVRFGVNRHTVRRALADMADRGIVRSRRGAGVFVETPPADYPIGKRVRFHQNIRATGRLPAKQMLRLETRTCAPSEAKALDLAVGDPVLVYEGLSLSGNAPIAHFLSIFPQTRVPNLAETFATVTSVTEALRRNGIDDYTRRDTRISAELADTVQALHLRVREGAPLLKSVGINVTTDGLPIELGKTWFAADRITLTMAND</sequence>
<evidence type="ECO:0000256" key="2">
    <source>
        <dbReference type="ARBA" id="ARBA00023125"/>
    </source>
</evidence>
<gene>
    <name evidence="5" type="primary">phnF</name>
    <name evidence="5" type="ORF">QEZ52_16545</name>
</gene>
<dbReference type="InterPro" id="IPR050679">
    <property type="entry name" value="Bact_HTH_transcr_reg"/>
</dbReference>
<evidence type="ECO:0000259" key="4">
    <source>
        <dbReference type="PROSITE" id="PS50949"/>
    </source>
</evidence>
<evidence type="ECO:0000313" key="6">
    <source>
        <dbReference type="Proteomes" id="UP001623232"/>
    </source>
</evidence>
<keyword evidence="2" id="KW-0238">DNA-binding</keyword>
<dbReference type="RefSeq" id="WP_406645573.1">
    <property type="nucleotide sequence ID" value="NZ_CP123584.1"/>
</dbReference>
<evidence type="ECO:0000313" key="5">
    <source>
        <dbReference type="EMBL" id="WZK88199.1"/>
    </source>
</evidence>
<evidence type="ECO:0000256" key="1">
    <source>
        <dbReference type="ARBA" id="ARBA00023015"/>
    </source>
</evidence>
<dbReference type="InterPro" id="IPR036388">
    <property type="entry name" value="WH-like_DNA-bd_sf"/>
</dbReference>
<feature type="domain" description="HTH gntR-type" evidence="4">
    <location>
        <begin position="4"/>
        <end position="72"/>
    </location>
</feature>
<dbReference type="Proteomes" id="UP001623232">
    <property type="component" value="Chromosome"/>
</dbReference>
<dbReference type="PROSITE" id="PS50949">
    <property type="entry name" value="HTH_GNTR"/>
    <property type="match status" value="1"/>
</dbReference>
<dbReference type="SUPFAM" id="SSF64288">
    <property type="entry name" value="Chorismate lyase-like"/>
    <property type="match status" value="1"/>
</dbReference>
<dbReference type="InterPro" id="IPR012702">
    <property type="entry name" value="CP_lyase_PhnF"/>
</dbReference>
<dbReference type="NCBIfam" id="TIGR02325">
    <property type="entry name" value="C_P_lyase_phnF"/>
    <property type="match status" value="1"/>
</dbReference>
<dbReference type="Gene3D" id="3.40.1410.10">
    <property type="entry name" value="Chorismate lyase-like"/>
    <property type="match status" value="1"/>
</dbReference>
<evidence type="ECO:0000256" key="3">
    <source>
        <dbReference type="ARBA" id="ARBA00023163"/>
    </source>
</evidence>
<dbReference type="InterPro" id="IPR028978">
    <property type="entry name" value="Chorismate_lyase_/UTRA_dom_sf"/>
</dbReference>
<accession>A0ABZ2XTL9</accession>
<proteinExistence type="predicted"/>
<dbReference type="SUPFAM" id="SSF46785">
    <property type="entry name" value="Winged helix' DNA-binding domain"/>
    <property type="match status" value="1"/>
</dbReference>
<dbReference type="SMART" id="SM00866">
    <property type="entry name" value="UTRA"/>
    <property type="match status" value="1"/>
</dbReference>
<protein>
    <submittedName>
        <fullName evidence="5">Phosphonate metabolism transcriptional regulator PhnF</fullName>
    </submittedName>
</protein>
<dbReference type="EMBL" id="CP123584">
    <property type="protein sequence ID" value="WZK88199.1"/>
    <property type="molecule type" value="Genomic_DNA"/>
</dbReference>
<dbReference type="PANTHER" id="PTHR44846">
    <property type="entry name" value="MANNOSYL-D-GLYCERATE TRANSPORT/METABOLISM SYSTEM REPRESSOR MNGR-RELATED"/>
    <property type="match status" value="1"/>
</dbReference>